<protein>
    <recommendedName>
        <fullName evidence="10">2-aminomuconic semialdehyde dehydrogenase</fullName>
        <ecNumber evidence="9">1.2.1.32</ecNumber>
    </recommendedName>
    <alternativeName>
        <fullName evidence="11">Aldehyde dehydrogenase family 8 member A1</fullName>
    </alternativeName>
</protein>
<dbReference type="Gene3D" id="3.40.309.10">
    <property type="entry name" value="Aldehyde Dehydrogenase, Chain A, domain 2"/>
    <property type="match status" value="1"/>
</dbReference>
<evidence type="ECO:0000256" key="10">
    <source>
        <dbReference type="ARBA" id="ARBA00068662"/>
    </source>
</evidence>
<feature type="active site" evidence="12">
    <location>
        <position position="254"/>
    </location>
</feature>
<dbReference type="KEGG" id="aplc:110978273"/>
<dbReference type="GO" id="GO:0005737">
    <property type="term" value="C:cytoplasm"/>
    <property type="evidence" value="ECO:0007669"/>
    <property type="project" value="UniProtKB-SubCell"/>
</dbReference>
<comment type="catalytic activity">
    <reaction evidence="6">
        <text>2-aminomuconate 6-semialdehyde + NAD(+) + H2O = (2Z,4E)-2-aminomuconate + NADH + 2 H(+)</text>
        <dbReference type="Rhea" id="RHEA:14469"/>
        <dbReference type="ChEBI" id="CHEBI:15377"/>
        <dbReference type="ChEBI" id="CHEBI:15378"/>
        <dbReference type="ChEBI" id="CHEBI:57540"/>
        <dbReference type="ChEBI" id="CHEBI:57945"/>
        <dbReference type="ChEBI" id="CHEBI:77634"/>
        <dbReference type="ChEBI" id="CHEBI:77859"/>
        <dbReference type="EC" id="1.2.1.32"/>
    </reaction>
</comment>
<dbReference type="PROSITE" id="PS00687">
    <property type="entry name" value="ALDEHYDE_DEHYDR_GLU"/>
    <property type="match status" value="1"/>
</dbReference>
<evidence type="ECO:0000256" key="9">
    <source>
        <dbReference type="ARBA" id="ARBA00067028"/>
    </source>
</evidence>
<dbReference type="OrthoDB" id="310895at2759"/>
<dbReference type="InterPro" id="IPR016160">
    <property type="entry name" value="Ald_DH_CS_CYS"/>
</dbReference>
<comment type="similarity">
    <text evidence="2 13">Belongs to the aldehyde dehydrogenase family.</text>
</comment>
<keyword evidence="4 13" id="KW-0560">Oxidoreductase</keyword>
<dbReference type="Pfam" id="PF00171">
    <property type="entry name" value="Aldedh"/>
    <property type="match status" value="1"/>
</dbReference>
<dbReference type="InterPro" id="IPR016162">
    <property type="entry name" value="Ald_DH_N"/>
</dbReference>
<evidence type="ECO:0000256" key="2">
    <source>
        <dbReference type="ARBA" id="ARBA00009986"/>
    </source>
</evidence>
<keyword evidence="3" id="KW-0963">Cytoplasm</keyword>
<dbReference type="AlphaFoldDB" id="A0A8B7Y6K0"/>
<dbReference type="InterPro" id="IPR029510">
    <property type="entry name" value="Ald_DH_CS_GLU"/>
</dbReference>
<evidence type="ECO:0000313" key="15">
    <source>
        <dbReference type="Proteomes" id="UP000694845"/>
    </source>
</evidence>
<evidence type="ECO:0000256" key="4">
    <source>
        <dbReference type="ARBA" id="ARBA00023002"/>
    </source>
</evidence>
<dbReference type="OMA" id="PMPIAAW"/>
<dbReference type="SUPFAM" id="SSF53720">
    <property type="entry name" value="ALDH-like"/>
    <property type="match status" value="1"/>
</dbReference>
<evidence type="ECO:0000256" key="5">
    <source>
        <dbReference type="ARBA" id="ARBA00023027"/>
    </source>
</evidence>
<keyword evidence="15" id="KW-1185">Reference proteome</keyword>
<dbReference type="EC" id="1.2.1.32" evidence="9"/>
<comment type="subcellular location">
    <subcellularLocation>
        <location evidence="1">Cytoplasm</location>
    </subcellularLocation>
</comment>
<dbReference type="FunFam" id="3.40.309.10:FF:000021">
    <property type="entry name" value="Aldehyde dehydrogenase family 8 member A1"/>
    <property type="match status" value="1"/>
</dbReference>
<dbReference type="InterPro" id="IPR015590">
    <property type="entry name" value="Aldehyde_DH_dom"/>
</dbReference>
<accession>A0A8B7Y6K0</accession>
<evidence type="ECO:0000256" key="13">
    <source>
        <dbReference type="RuleBase" id="RU003345"/>
    </source>
</evidence>
<evidence type="ECO:0000313" key="16">
    <source>
        <dbReference type="RefSeq" id="XP_022088838.1"/>
    </source>
</evidence>
<dbReference type="PANTHER" id="PTHR43720:SF2">
    <property type="entry name" value="2-AMINOMUCONIC SEMIALDEHYDE DEHYDROGENASE"/>
    <property type="match status" value="1"/>
</dbReference>
<dbReference type="Gene3D" id="3.40.605.10">
    <property type="entry name" value="Aldehyde Dehydrogenase, Chain A, domain 1"/>
    <property type="match status" value="1"/>
</dbReference>
<comment type="pathway">
    <text evidence="8">Amino-acid degradation; L-kynurenine degradation.</text>
</comment>
<evidence type="ECO:0000256" key="3">
    <source>
        <dbReference type="ARBA" id="ARBA00022490"/>
    </source>
</evidence>
<dbReference type="CTD" id="64577"/>
<dbReference type="GO" id="GO:0047102">
    <property type="term" value="F:aminomuconate-semialdehyde dehydrogenase activity"/>
    <property type="evidence" value="ECO:0007669"/>
    <property type="project" value="UniProtKB-EC"/>
</dbReference>
<evidence type="ECO:0000256" key="8">
    <source>
        <dbReference type="ARBA" id="ARBA00060691"/>
    </source>
</evidence>
<feature type="domain" description="Aldehyde dehydrogenase" evidence="14">
    <location>
        <begin position="24"/>
        <end position="484"/>
    </location>
</feature>
<dbReference type="PANTHER" id="PTHR43720">
    <property type="entry name" value="2-AMINOMUCONIC SEMIALDEHYDE DEHYDROGENASE"/>
    <property type="match status" value="1"/>
</dbReference>
<name>A0A8B7Y6K0_ACAPL</name>
<dbReference type="CDD" id="cd07093">
    <property type="entry name" value="ALDH_F8_HMSADH"/>
    <property type="match status" value="1"/>
</dbReference>
<proteinExistence type="inferred from homology"/>
<dbReference type="RefSeq" id="XP_022088838.1">
    <property type="nucleotide sequence ID" value="XM_022233146.1"/>
</dbReference>
<evidence type="ECO:0000256" key="1">
    <source>
        <dbReference type="ARBA" id="ARBA00004496"/>
    </source>
</evidence>
<reference evidence="16" key="1">
    <citation type="submission" date="2025-08" db="UniProtKB">
        <authorList>
            <consortium name="RefSeq"/>
        </authorList>
    </citation>
    <scope>IDENTIFICATION</scope>
</reference>
<evidence type="ECO:0000256" key="12">
    <source>
        <dbReference type="PROSITE-ProRule" id="PRU10007"/>
    </source>
</evidence>
<evidence type="ECO:0000259" key="14">
    <source>
        <dbReference type="Pfam" id="PF00171"/>
    </source>
</evidence>
<evidence type="ECO:0000256" key="6">
    <source>
        <dbReference type="ARBA" id="ARBA00051326"/>
    </source>
</evidence>
<keyword evidence="5" id="KW-0520">NAD</keyword>
<dbReference type="GeneID" id="110978273"/>
<evidence type="ECO:0000256" key="11">
    <source>
        <dbReference type="ARBA" id="ARBA00081529"/>
    </source>
</evidence>
<organism evidence="15 16">
    <name type="scientific">Acanthaster planci</name>
    <name type="common">Crown-of-thorns starfish</name>
    <dbReference type="NCBI Taxonomy" id="133434"/>
    <lineage>
        <taxon>Eukaryota</taxon>
        <taxon>Metazoa</taxon>
        <taxon>Echinodermata</taxon>
        <taxon>Eleutherozoa</taxon>
        <taxon>Asterozoa</taxon>
        <taxon>Asteroidea</taxon>
        <taxon>Valvatacea</taxon>
        <taxon>Valvatida</taxon>
        <taxon>Acanthasteridae</taxon>
        <taxon>Acanthaster</taxon>
    </lineage>
</organism>
<dbReference type="InterPro" id="IPR016161">
    <property type="entry name" value="Ald_DH/histidinol_DH"/>
</dbReference>
<dbReference type="Proteomes" id="UP000694845">
    <property type="component" value="Unplaced"/>
</dbReference>
<dbReference type="PROSITE" id="PS00070">
    <property type="entry name" value="ALDEHYDE_DEHYDR_CYS"/>
    <property type="match status" value="1"/>
</dbReference>
<evidence type="ECO:0000256" key="7">
    <source>
        <dbReference type="ARBA" id="ARBA00057663"/>
    </source>
</evidence>
<comment type="function">
    <text evidence="7">Catalyzes the NAD-dependent oxidation of 2-aminomuconic semialdehyde of the kynurenine metabolic pathway in L-tryptophan degradation.</text>
</comment>
<gene>
    <name evidence="16" type="primary">LOC110978273</name>
</gene>
<dbReference type="InterPro" id="IPR016163">
    <property type="entry name" value="Ald_DH_C"/>
</dbReference>
<dbReference type="FunFam" id="3.40.605.10:FF:000001">
    <property type="entry name" value="Aldehyde dehydrogenase 1"/>
    <property type="match status" value="1"/>
</dbReference>
<sequence>MKRARMAETVVENFIGGEFIGTKSHLDSYDPSTGEVWARIPDSGEAEIEQAVKAAKGAFPGWSSTPVEERSRIMQKIADIVELHLPELAKVESRDQGKPVSLATQVDIPRVVLNFRFFSTVILHTNNSSTMLDKVNAINYTTHAPVGVAGLISPWNLPLYLLTFKVAPCIAFGNTCVCKPSEMTSVTAWILAKLLNEAGLPPGVVNFVFGTGPHAGQALVQHPDVPLISFTGGTATAEHIIKTSAPYCKKLSLELGGKNPGVVFEDADFENCVQTCVRSSFANQGEICLCTSRIFVQETIFDKFVERFVQETRKLKVGPPQEPSSNMGALISKEHLQKVKGYVAIASQDGGTVLCGEGKEILDLPEKNKNGYFMRPTVIVNVPDNSRSMQEEIFGPVTCINSFKTEEEAIERANSVKYGLAACLWTQDVSKAHRVGQKLQAGTVWTNCWLVRDLNMPFGGTKASGIGREGATSSREFYTDEKTICIKL</sequence>